<dbReference type="Gene3D" id="3.40.50.410">
    <property type="entry name" value="von Willebrand factor, type A domain"/>
    <property type="match status" value="1"/>
</dbReference>
<comment type="subcellular location">
    <subcellularLocation>
        <location evidence="1 12">Nucleus</location>
    </subcellularLocation>
</comment>
<sequence>MTWPPVVGLRRFHRLASPVFMAKKSKTAVRAPTPSTPSPPGPIIRLASGQFHLKLCVQPNCAQSALTEVTEDEIRMRLNAPPREGQANLAVINVLAKSLGCSKTDLRIVQGQKGRNKVVEVSGQLADLTSELLLIKIRSGISCELKMSDLAVTTATSDLQDRGVQLSPQGQLLILVLDMNPNQAFFTKQPEALFHWLDSALGLAHSHLMLHPNNTIAAIASHSQSCSFLYPSQNPELHENSSLRQRDGQFEGFYQMEAIIRREVSRILLQEVQPSVQVTSDSLLSGALSQALSYVNRKRHEISVAENLVARILVMSASGDTATQYMNYMNVFFSAQKMNVVIDTCMLEKDAGLLQQGADITGGVYHRVQAKHFPALLQFLTWIFLPDTNLRDALSLPSMDRVDYRAACFCHRNLIDIGFVCSVCLSIFCKFSPICTTCHTVFKTPGPLPGMKRKAVPSSQ</sequence>
<evidence type="ECO:0000256" key="12">
    <source>
        <dbReference type="RuleBase" id="RU368090"/>
    </source>
</evidence>
<evidence type="ECO:0000256" key="1">
    <source>
        <dbReference type="ARBA" id="ARBA00004123"/>
    </source>
</evidence>
<keyword evidence="7 12" id="KW-0862">Zinc</keyword>
<reference evidence="13 14" key="1">
    <citation type="journal article" date="2018" name="Nat. Ecol. Evol.">
        <title>Genomic signatures of mitonuclear coevolution across populations of Tigriopus californicus.</title>
        <authorList>
            <person name="Barreto F.S."/>
            <person name="Watson E.T."/>
            <person name="Lima T.G."/>
            <person name="Willett C.S."/>
            <person name="Edmands S."/>
            <person name="Li W."/>
            <person name="Burton R.S."/>
        </authorList>
    </citation>
    <scope>NUCLEOTIDE SEQUENCE [LARGE SCALE GENOMIC DNA]</scope>
    <source>
        <strain evidence="13 14">San Diego</strain>
    </source>
</reference>
<evidence type="ECO:0000256" key="5">
    <source>
        <dbReference type="ARBA" id="ARBA00022763"/>
    </source>
</evidence>
<accession>A0A553PI05</accession>
<dbReference type="EMBL" id="VCGU01000004">
    <property type="protein sequence ID" value="TRY77318.1"/>
    <property type="molecule type" value="Genomic_DNA"/>
</dbReference>
<dbReference type="GO" id="GO:0006355">
    <property type="term" value="P:regulation of DNA-templated transcription"/>
    <property type="evidence" value="ECO:0007669"/>
    <property type="project" value="InterPro"/>
</dbReference>
<evidence type="ECO:0000256" key="10">
    <source>
        <dbReference type="ARBA" id="ARBA00023204"/>
    </source>
</evidence>
<keyword evidence="5 12" id="KW-0227">DNA damage</keyword>
<organism evidence="13 14">
    <name type="scientific">Tigriopus californicus</name>
    <name type="common">Marine copepod</name>
    <dbReference type="NCBI Taxonomy" id="6832"/>
    <lineage>
        <taxon>Eukaryota</taxon>
        <taxon>Metazoa</taxon>
        <taxon>Ecdysozoa</taxon>
        <taxon>Arthropoda</taxon>
        <taxon>Crustacea</taxon>
        <taxon>Multicrustacea</taxon>
        <taxon>Hexanauplia</taxon>
        <taxon>Copepoda</taxon>
        <taxon>Harpacticoida</taxon>
        <taxon>Harpacticidae</taxon>
        <taxon>Tigriopus</taxon>
    </lineage>
</organism>
<evidence type="ECO:0000313" key="13">
    <source>
        <dbReference type="EMBL" id="TRY77318.1"/>
    </source>
</evidence>
<evidence type="ECO:0000256" key="2">
    <source>
        <dbReference type="ARBA" id="ARBA00005273"/>
    </source>
</evidence>
<dbReference type="Pfam" id="PF03850">
    <property type="entry name" value="Tfb4"/>
    <property type="match status" value="1"/>
</dbReference>
<dbReference type="SMART" id="SM01152">
    <property type="entry name" value="DUF167"/>
    <property type="match status" value="1"/>
</dbReference>
<dbReference type="PANTHER" id="PTHR12831">
    <property type="entry name" value="TRANSCRIPTION INITIATION FACTOR IIH TFIIH , POLYPEPTIDE 3-RELATED"/>
    <property type="match status" value="1"/>
</dbReference>
<dbReference type="Pfam" id="PF02594">
    <property type="entry name" value="DUF167"/>
    <property type="match status" value="1"/>
</dbReference>
<evidence type="ECO:0000256" key="6">
    <source>
        <dbReference type="ARBA" id="ARBA00022771"/>
    </source>
</evidence>
<dbReference type="GO" id="GO:0000439">
    <property type="term" value="C:transcription factor TFIIH core complex"/>
    <property type="evidence" value="ECO:0007669"/>
    <property type="project" value="UniProtKB-UniRule"/>
</dbReference>
<evidence type="ECO:0000256" key="8">
    <source>
        <dbReference type="ARBA" id="ARBA00023015"/>
    </source>
</evidence>
<keyword evidence="6 12" id="KW-0863">Zinc-finger</keyword>
<dbReference type="SUPFAM" id="SSF69786">
    <property type="entry name" value="YggU-like"/>
    <property type="match status" value="1"/>
</dbReference>
<comment type="similarity">
    <text evidence="3">Belongs to the UPF0235 family.</text>
</comment>
<evidence type="ECO:0000256" key="9">
    <source>
        <dbReference type="ARBA" id="ARBA00023163"/>
    </source>
</evidence>
<dbReference type="GO" id="GO:0006289">
    <property type="term" value="P:nucleotide-excision repair"/>
    <property type="evidence" value="ECO:0007669"/>
    <property type="project" value="UniProtKB-UniRule"/>
</dbReference>
<gene>
    <name evidence="13" type="ORF">TCAL_11642</name>
</gene>
<dbReference type="AlphaFoldDB" id="A0A553PI05"/>
<dbReference type="InterPro" id="IPR036591">
    <property type="entry name" value="YggU-like_sf"/>
</dbReference>
<comment type="subunit">
    <text evidence="12">Part of a TFIID-containing RNA polymerase II pre-initiation complex that is composed of TBP and at least GTF2A1, GTF2A2, GTF2E1, GTF2E2, GTF2F1, GTF2H2, GTF2H3, GTF2H4, GTF2H5, GTF2B, TCEA1, ERCC2, ERCC3, TAF1, TAF2, TAF3, TAF4, TAF5, TAF6, TAF7, TAF8, TAF9, TAF10, TAF11, TAF12 and TAF13. Component of the 7-subunit TFIIH core complex composed of XPB/ERCC3, XPD/ERCC2, GTF2H1, GTF2H2, GTF2H3, GTF2H4 and GTF2H5, which is active in NER. The core complex associates with the 3-subunit CDK-activating kinase (CAK) module composed of CCNH/cyclin H, CDK7 and MNAT1 to form the 10-subunit holoenzyme (holo-TFIIH) active in transcription. Interacts with RARA; the interaction requires prior phosphorylation of RARA on 'Ser-369' which then enhances interaction of RARA with CDK7.</text>
</comment>
<evidence type="ECO:0000256" key="3">
    <source>
        <dbReference type="ARBA" id="ARBA00010364"/>
    </source>
</evidence>
<comment type="similarity">
    <text evidence="2 12">Belongs to the TFB4 family.</text>
</comment>
<name>A0A553PI05_TIGCA</name>
<keyword evidence="11 12" id="KW-0539">Nucleus</keyword>
<dbReference type="Gene3D" id="3.30.1200.10">
    <property type="entry name" value="YggU-like"/>
    <property type="match status" value="1"/>
</dbReference>
<comment type="function">
    <text evidence="12">Component of the general transcription and DNA repair factor IIH (TFIIH) core complex, which is involved in general and transcription-coupled nucleotide excision repair (NER) of damaged DNA and, when complexed to CAK, in RNA transcription by RNA polymerase II. In NER, TFIIH acts by opening DNA around the lesion to allow the excision of the damaged oligonucleotide and its replacement by a new DNA fragment. In transcription, TFIIH has an essential role in transcription initiation. When the pre-initiation complex (PIC) has been established, TFIIH is required for promoter opening and promoter escape. Phosphorylation of the C-terminal tail (CTD) of the largest subunit of RNA polymerase II by the kinase module CAK controls the initiation of transcription.</text>
</comment>
<proteinExistence type="inferred from homology"/>
<keyword evidence="9 12" id="KW-0804">Transcription</keyword>
<dbReference type="GO" id="GO:0005675">
    <property type="term" value="C:transcription factor TFIIH holo complex"/>
    <property type="evidence" value="ECO:0007669"/>
    <property type="project" value="UniProtKB-UniRule"/>
</dbReference>
<dbReference type="STRING" id="6832.A0A553PI05"/>
<dbReference type="HAMAP" id="MF_00634">
    <property type="entry name" value="UPF0235"/>
    <property type="match status" value="1"/>
</dbReference>
<dbReference type="NCBIfam" id="TIGR00251">
    <property type="entry name" value="DUF167 family protein"/>
    <property type="match status" value="1"/>
</dbReference>
<dbReference type="InterPro" id="IPR003746">
    <property type="entry name" value="DUF167"/>
</dbReference>
<evidence type="ECO:0000256" key="11">
    <source>
        <dbReference type="ARBA" id="ARBA00023242"/>
    </source>
</evidence>
<keyword evidence="4 12" id="KW-0479">Metal-binding</keyword>
<evidence type="ECO:0000313" key="14">
    <source>
        <dbReference type="Proteomes" id="UP000318571"/>
    </source>
</evidence>
<dbReference type="InterPro" id="IPR004600">
    <property type="entry name" value="TFIIH_Tfb4/GTF2H3"/>
</dbReference>
<keyword evidence="8 12" id="KW-0805">Transcription regulation</keyword>
<dbReference type="GO" id="GO:0008270">
    <property type="term" value="F:zinc ion binding"/>
    <property type="evidence" value="ECO:0007669"/>
    <property type="project" value="UniProtKB-KW"/>
</dbReference>
<dbReference type="PANTHER" id="PTHR12831:SF0">
    <property type="entry name" value="GENERAL TRANSCRIPTION FACTOR IIH SUBUNIT 3"/>
    <property type="match status" value="1"/>
</dbReference>
<evidence type="ECO:0000256" key="7">
    <source>
        <dbReference type="ARBA" id="ARBA00022833"/>
    </source>
</evidence>
<protein>
    <recommendedName>
        <fullName evidence="12">General transcription factor IIH subunit 3</fullName>
    </recommendedName>
    <alternativeName>
        <fullName evidence="12">General transcription factor IIH polypeptide 3</fullName>
    </alternativeName>
</protein>
<comment type="caution">
    <text evidence="13">The sequence shown here is derived from an EMBL/GenBank/DDBJ whole genome shotgun (WGS) entry which is preliminary data.</text>
</comment>
<keyword evidence="14" id="KW-1185">Reference proteome</keyword>
<dbReference type="Proteomes" id="UP000318571">
    <property type="component" value="Chromosome 5"/>
</dbReference>
<keyword evidence="10 12" id="KW-0234">DNA repair</keyword>
<dbReference type="InterPro" id="IPR036465">
    <property type="entry name" value="vWFA_dom_sf"/>
</dbReference>
<evidence type="ECO:0000256" key="4">
    <source>
        <dbReference type="ARBA" id="ARBA00022723"/>
    </source>
</evidence>